<dbReference type="PANTHER" id="PTHR11012:SF30">
    <property type="entry name" value="PROTEIN KINASE-LIKE DOMAIN-CONTAINING"/>
    <property type="match status" value="1"/>
</dbReference>
<evidence type="ECO:0000313" key="2">
    <source>
        <dbReference type="Proteomes" id="UP001458880"/>
    </source>
</evidence>
<reference evidence="1 2" key="1">
    <citation type="journal article" date="2024" name="BMC Genomics">
        <title>De novo assembly and annotation of Popillia japonica's genome with initial clues to its potential as an invasive pest.</title>
        <authorList>
            <person name="Cucini C."/>
            <person name="Boschi S."/>
            <person name="Funari R."/>
            <person name="Cardaioli E."/>
            <person name="Iannotti N."/>
            <person name="Marturano G."/>
            <person name="Paoli F."/>
            <person name="Bruttini M."/>
            <person name="Carapelli A."/>
            <person name="Frati F."/>
            <person name="Nardi F."/>
        </authorList>
    </citation>
    <scope>NUCLEOTIDE SEQUENCE [LARGE SCALE GENOMIC DNA]</scope>
    <source>
        <strain evidence="1">DMR45628</strain>
    </source>
</reference>
<dbReference type="EMBL" id="JASPKY010000320">
    <property type="protein sequence ID" value="KAK9708869.1"/>
    <property type="molecule type" value="Genomic_DNA"/>
</dbReference>
<proteinExistence type="predicted"/>
<gene>
    <name evidence="1" type="ORF">QE152_g26964</name>
</gene>
<evidence type="ECO:0000313" key="1">
    <source>
        <dbReference type="EMBL" id="KAK9708869.1"/>
    </source>
</evidence>
<dbReference type="Proteomes" id="UP001458880">
    <property type="component" value="Unassembled WGS sequence"/>
</dbReference>
<name>A0AAW1JWX7_POPJA</name>
<dbReference type="PANTHER" id="PTHR11012">
    <property type="entry name" value="PROTEIN KINASE-LIKE DOMAIN-CONTAINING"/>
    <property type="match status" value="1"/>
</dbReference>
<dbReference type="AlphaFoldDB" id="A0AAW1JWX7"/>
<comment type="caution">
    <text evidence="1">The sequence shown here is derived from an EMBL/GenBank/DDBJ whole genome shotgun (WGS) entry which is preliminary data.</text>
</comment>
<protein>
    <submittedName>
        <fullName evidence="1">Uncharacterized protein</fullName>
    </submittedName>
</protein>
<sequence length="135" mass="16062">MISVPVIDISYFFYSSCDKTDLDDVQHYINHYHRHLSLHIEALGSSSEVLYPYAKFCEHWKKYSRYGLIFALLVIKNMLTEKEEVTTQKQATKESRNSCDIFMFPIKNDNLYKERIRNIIIHFVKNGFLDKLDNM</sequence>
<accession>A0AAW1JWX7</accession>
<keyword evidence="2" id="KW-1185">Reference proteome</keyword>
<organism evidence="1 2">
    <name type="scientific">Popillia japonica</name>
    <name type="common">Japanese beetle</name>
    <dbReference type="NCBI Taxonomy" id="7064"/>
    <lineage>
        <taxon>Eukaryota</taxon>
        <taxon>Metazoa</taxon>
        <taxon>Ecdysozoa</taxon>
        <taxon>Arthropoda</taxon>
        <taxon>Hexapoda</taxon>
        <taxon>Insecta</taxon>
        <taxon>Pterygota</taxon>
        <taxon>Neoptera</taxon>
        <taxon>Endopterygota</taxon>
        <taxon>Coleoptera</taxon>
        <taxon>Polyphaga</taxon>
        <taxon>Scarabaeiformia</taxon>
        <taxon>Scarabaeidae</taxon>
        <taxon>Rutelinae</taxon>
        <taxon>Popillia</taxon>
    </lineage>
</organism>